<feature type="domain" description="NB-ARC" evidence="2">
    <location>
        <begin position="96"/>
        <end position="246"/>
    </location>
</feature>
<dbReference type="PANTHER" id="PTHR47691">
    <property type="entry name" value="REGULATOR-RELATED"/>
    <property type="match status" value="1"/>
</dbReference>
<dbReference type="SUPFAM" id="SSF52540">
    <property type="entry name" value="P-loop containing nucleoside triphosphate hydrolases"/>
    <property type="match status" value="1"/>
</dbReference>
<dbReference type="SMART" id="SM00028">
    <property type="entry name" value="TPR"/>
    <property type="match status" value="3"/>
</dbReference>
<evidence type="ECO:0000313" key="4">
    <source>
        <dbReference type="Proteomes" id="UP001501585"/>
    </source>
</evidence>
<comment type="caution">
    <text evidence="3">The sequence shown here is derived from an EMBL/GenBank/DDBJ whole genome shotgun (WGS) entry which is preliminary data.</text>
</comment>
<dbReference type="InterPro" id="IPR027417">
    <property type="entry name" value="P-loop_NTPase"/>
</dbReference>
<reference evidence="3 4" key="1">
    <citation type="journal article" date="2019" name="Int. J. Syst. Evol. Microbiol.">
        <title>The Global Catalogue of Microorganisms (GCM) 10K type strain sequencing project: providing services to taxonomists for standard genome sequencing and annotation.</title>
        <authorList>
            <consortium name="The Broad Institute Genomics Platform"/>
            <consortium name="The Broad Institute Genome Sequencing Center for Infectious Disease"/>
            <person name="Wu L."/>
            <person name="Ma J."/>
        </authorList>
    </citation>
    <scope>NUCLEOTIDE SEQUENCE [LARGE SCALE GENOMIC DNA]</scope>
    <source>
        <strain evidence="3 4">JCM 15313</strain>
    </source>
</reference>
<protein>
    <submittedName>
        <fullName evidence="3">XRE family transcriptional regulator</fullName>
    </submittedName>
</protein>
<name>A0ABN2S6W6_9ACTN</name>
<evidence type="ECO:0000259" key="2">
    <source>
        <dbReference type="Pfam" id="PF00931"/>
    </source>
</evidence>
<accession>A0ABN2S6W6</accession>
<dbReference type="Gene3D" id="1.25.40.10">
    <property type="entry name" value="Tetratricopeptide repeat domain"/>
    <property type="match status" value="1"/>
</dbReference>
<dbReference type="PRINTS" id="PR00364">
    <property type="entry name" value="DISEASERSIST"/>
</dbReference>
<evidence type="ECO:0000313" key="3">
    <source>
        <dbReference type="EMBL" id="GAA1981183.1"/>
    </source>
</evidence>
<sequence>MTDRTGRDGCGEYDPCSRRETRNTVRGSADAIVQAEAIHGGVHVTAAAHASQSTPRQLPMTPAGFVNRAAELSRLDELLSAPEGGVPEGTATSVVISAIGGAPGIGKTALAVHWAHRVRSRFDDGDLYVNMRGYGPGAHLDASEALGSLLQALGVPPESVPLDLDGRAALFRSKLDRKRVLIVIDDVVSAEQVRPLLPASPGCMVLVTSRSALPGLVAREGARRMTLSTLGAEEALALLRSAVGADRIDAEPDAARSLVAHCAHLPLALRILAERLISRPDASLRSMAEGLAAEDRRLEALGTSDDELSDVRAVFSASYTALAPDSARLFRCLGLHPGGDFGSAACAAAAGLTPREGAPLLEQLVGANMLQRIGDDRYRLHDLLRLYAVERIQEEERGEERDRALRRSVTWYLGGVRNAVRAVMPNFRSVDIPAGEPLTVDPCEFDSATAALDWFEGERTNIVAAVRMTLEQGLFELAWRLPVAAYPLFEMHRHLEEWKQIHLWGLAAARSLGDRRGEARNLLGLGDAEWLRGDLATALDHYAATLTANQSLGDGWIEGFALRQTGLIRWEQVRDGNAPALLRRAIDAFRCAGERRGEGMALLSLAECERSLGNIDQALEHCDTARAIFTEIADTWSIAWSGCSTASVLASARRHPEAVAEYRAAVEVFQGLQDRSSESVALIGTGESFFALGDMAQARMHLGAALDILRSADDPRADEIEAKIARMR</sequence>
<evidence type="ECO:0000256" key="1">
    <source>
        <dbReference type="SAM" id="MobiDB-lite"/>
    </source>
</evidence>
<proteinExistence type="predicted"/>
<dbReference type="InterPro" id="IPR011990">
    <property type="entry name" value="TPR-like_helical_dom_sf"/>
</dbReference>
<dbReference type="Proteomes" id="UP001501585">
    <property type="component" value="Unassembled WGS sequence"/>
</dbReference>
<dbReference type="Gene3D" id="3.40.50.300">
    <property type="entry name" value="P-loop containing nucleotide triphosphate hydrolases"/>
    <property type="match status" value="1"/>
</dbReference>
<feature type="region of interest" description="Disordered" evidence="1">
    <location>
        <begin position="1"/>
        <end position="22"/>
    </location>
</feature>
<dbReference type="Pfam" id="PF00931">
    <property type="entry name" value="NB-ARC"/>
    <property type="match status" value="1"/>
</dbReference>
<gene>
    <name evidence="3" type="ORF">GCM10009799_02810</name>
</gene>
<keyword evidence="4" id="KW-1185">Reference proteome</keyword>
<dbReference type="InterPro" id="IPR002182">
    <property type="entry name" value="NB-ARC"/>
</dbReference>
<dbReference type="RefSeq" id="WP_344159590.1">
    <property type="nucleotide sequence ID" value="NZ_BAAAPC010000001.1"/>
</dbReference>
<dbReference type="PANTHER" id="PTHR47691:SF3">
    <property type="entry name" value="HTH-TYPE TRANSCRIPTIONAL REGULATOR RV0890C-RELATED"/>
    <property type="match status" value="1"/>
</dbReference>
<dbReference type="EMBL" id="BAAAPC010000001">
    <property type="protein sequence ID" value="GAA1981183.1"/>
    <property type="molecule type" value="Genomic_DNA"/>
</dbReference>
<dbReference type="InterPro" id="IPR019734">
    <property type="entry name" value="TPR_rpt"/>
</dbReference>
<dbReference type="SUPFAM" id="SSF48452">
    <property type="entry name" value="TPR-like"/>
    <property type="match status" value="1"/>
</dbReference>
<organism evidence="3 4">
    <name type="scientific">Nocardiopsis rhodophaea</name>
    <dbReference type="NCBI Taxonomy" id="280238"/>
    <lineage>
        <taxon>Bacteria</taxon>
        <taxon>Bacillati</taxon>
        <taxon>Actinomycetota</taxon>
        <taxon>Actinomycetes</taxon>
        <taxon>Streptosporangiales</taxon>
        <taxon>Nocardiopsidaceae</taxon>
        <taxon>Nocardiopsis</taxon>
    </lineage>
</organism>